<protein>
    <submittedName>
        <fullName evidence="1">Uncharacterized protein</fullName>
    </submittedName>
</protein>
<gene>
    <name evidence="1" type="ORF">MDNCFBIC_00043</name>
</gene>
<evidence type="ECO:0000313" key="1">
    <source>
        <dbReference type="EMBL" id="QNO52172.1"/>
    </source>
</evidence>
<sequence length="45" mass="5592">MTKEMRQDLNKNRLMRRYVLGIFEFIYQTLGKFDQKCFAINFRKV</sequence>
<proteinExistence type="predicted"/>
<name>A0A7G9YVY8_9EURY</name>
<reference evidence="1" key="1">
    <citation type="submission" date="2020-06" db="EMBL/GenBank/DDBJ databases">
        <title>Unique genomic features of the anaerobic methanotrophic archaea.</title>
        <authorList>
            <person name="Chadwick G.L."/>
            <person name="Skennerton C.T."/>
            <person name="Laso-Perez R."/>
            <person name="Leu A.O."/>
            <person name="Speth D.R."/>
            <person name="Yu H."/>
            <person name="Morgan-Lang C."/>
            <person name="Hatzenpichler R."/>
            <person name="Goudeau D."/>
            <person name="Malmstrom R."/>
            <person name="Brazelton W.J."/>
            <person name="Woyke T."/>
            <person name="Hallam S.J."/>
            <person name="Tyson G.W."/>
            <person name="Wegener G."/>
            <person name="Boetius A."/>
            <person name="Orphan V."/>
        </authorList>
    </citation>
    <scope>NUCLEOTIDE SEQUENCE</scope>
</reference>
<dbReference type="EMBL" id="MT631502">
    <property type="protein sequence ID" value="QNO52172.1"/>
    <property type="molecule type" value="Genomic_DNA"/>
</dbReference>
<accession>A0A7G9YVY8</accession>
<dbReference type="AlphaFoldDB" id="A0A7G9YVY8"/>
<organism evidence="1">
    <name type="scientific">Candidatus Methanophagaceae archaeon ANME-1 ERB6</name>
    <dbReference type="NCBI Taxonomy" id="2759912"/>
    <lineage>
        <taxon>Archaea</taxon>
        <taxon>Methanobacteriati</taxon>
        <taxon>Methanobacteriota</taxon>
        <taxon>Stenosarchaea group</taxon>
        <taxon>Methanomicrobia</taxon>
        <taxon>Candidatus Methanophagales</taxon>
        <taxon>Candidatus Methanophagaceae</taxon>
    </lineage>
</organism>